<organism evidence="4 5">
    <name type="scientific">Arenicella chitinivorans</name>
    <dbReference type="NCBI Taxonomy" id="1329800"/>
    <lineage>
        <taxon>Bacteria</taxon>
        <taxon>Pseudomonadati</taxon>
        <taxon>Pseudomonadota</taxon>
        <taxon>Gammaproteobacteria</taxon>
        <taxon>Arenicellales</taxon>
        <taxon>Arenicellaceae</taxon>
        <taxon>Arenicella</taxon>
    </lineage>
</organism>
<feature type="coiled-coil region" evidence="1">
    <location>
        <begin position="63"/>
        <end position="90"/>
    </location>
</feature>
<comment type="caution">
    <text evidence="4">The sequence shown here is derived from an EMBL/GenBank/DDBJ whole genome shotgun (WGS) entry which is preliminary data.</text>
</comment>
<dbReference type="InterPro" id="IPR011066">
    <property type="entry name" value="MscS_channel_C_sf"/>
</dbReference>
<protein>
    <recommendedName>
        <fullName evidence="6">Mechanosensitive ion channel</fullName>
    </recommendedName>
</protein>
<keyword evidence="5" id="KW-1185">Reference proteome</keyword>
<dbReference type="GO" id="GO:0016020">
    <property type="term" value="C:membrane"/>
    <property type="evidence" value="ECO:0007669"/>
    <property type="project" value="InterPro"/>
</dbReference>
<dbReference type="SUPFAM" id="SSF82689">
    <property type="entry name" value="Mechanosensitive channel protein MscS (YggB), C-terminal domain"/>
    <property type="match status" value="1"/>
</dbReference>
<feature type="transmembrane region" description="Helical" evidence="2">
    <location>
        <begin position="252"/>
        <end position="275"/>
    </location>
</feature>
<feature type="transmembrane region" description="Helical" evidence="2">
    <location>
        <begin position="296"/>
        <end position="316"/>
    </location>
</feature>
<dbReference type="AlphaFoldDB" id="A0A918VPC6"/>
<dbReference type="Gene3D" id="3.30.70.100">
    <property type="match status" value="1"/>
</dbReference>
<feature type="chain" id="PRO_5036735488" description="Mechanosensitive ion channel" evidence="3">
    <location>
        <begin position="29"/>
        <end position="583"/>
    </location>
</feature>
<evidence type="ECO:0008006" key="6">
    <source>
        <dbReference type="Google" id="ProtNLM"/>
    </source>
</evidence>
<dbReference type="Proteomes" id="UP000614811">
    <property type="component" value="Unassembled WGS sequence"/>
</dbReference>
<dbReference type="EMBL" id="BMXA01000004">
    <property type="protein sequence ID" value="GHA13186.1"/>
    <property type="molecule type" value="Genomic_DNA"/>
</dbReference>
<feature type="signal peptide" evidence="3">
    <location>
        <begin position="1"/>
        <end position="28"/>
    </location>
</feature>
<evidence type="ECO:0000256" key="1">
    <source>
        <dbReference type="SAM" id="Coils"/>
    </source>
</evidence>
<keyword evidence="2" id="KW-0472">Membrane</keyword>
<keyword evidence="3" id="KW-0732">Signal</keyword>
<evidence type="ECO:0000256" key="2">
    <source>
        <dbReference type="SAM" id="Phobius"/>
    </source>
</evidence>
<reference evidence="4" key="2">
    <citation type="submission" date="2020-09" db="EMBL/GenBank/DDBJ databases">
        <authorList>
            <person name="Sun Q."/>
            <person name="Kim S."/>
        </authorList>
    </citation>
    <scope>NUCLEOTIDE SEQUENCE</scope>
    <source>
        <strain evidence="4">KCTC 12711</strain>
    </source>
</reference>
<keyword evidence="1" id="KW-0175">Coiled coil</keyword>
<name>A0A918VPC6_9GAMM</name>
<keyword evidence="2" id="KW-1133">Transmembrane helix</keyword>
<gene>
    <name evidence="4" type="ORF">GCM10008090_23640</name>
</gene>
<keyword evidence="2" id="KW-0812">Transmembrane</keyword>
<reference evidence="4" key="1">
    <citation type="journal article" date="2014" name="Int. J. Syst. Evol. Microbiol.">
        <title>Complete genome sequence of Corynebacterium casei LMG S-19264T (=DSM 44701T), isolated from a smear-ripened cheese.</title>
        <authorList>
            <consortium name="US DOE Joint Genome Institute (JGI-PGF)"/>
            <person name="Walter F."/>
            <person name="Albersmeier A."/>
            <person name="Kalinowski J."/>
            <person name="Ruckert C."/>
        </authorList>
    </citation>
    <scope>NUCLEOTIDE SEQUENCE</scope>
    <source>
        <strain evidence="4">KCTC 12711</strain>
    </source>
</reference>
<proteinExistence type="predicted"/>
<sequence length="583" mass="65599">MTTHTRFTLALFTLLTTLCVASTAPAQADVADSTELAPVEALTKERAKEQVAAKVNAEAIEQLRDIQISLDVKKAEREKLRAKISKAGENVPPELTRALDELNSEITLLRETFEQIAIGGVDLSVFGVEESQFDWREELVTIVKPLLENVKDLTEKPRKIENLRRIIGEKQAAIAASDEALASIDKLQEAAKDKSVIADLTSIEQQWTSRRADLQRAVQLAEYQLHNLEGKDVAWFHVMASSTKEFIHGRGLTLLLVVLVSLCIWGFTRALLWLVRRRSANNDEQEVKTHYRVAAYGYKIFTIILIAIGAMMVLYFRQDLLLLAIMVVVFIGAALALKNLLPRYIAESRLLLNIGSVRERERIMVNGVPFQVLHINMHTRLANPELSGALRLPLYQLHEMNSRPLRGDNTWFPSRTGDWVLDDDGQPLEVLEQSIETVKVRDVASMTHLIPTADYFAAGYRNLSTPDGFRVSTVFGVDYELQTTPHQEISQLFKAGLENCIQEQPYADDVVAINADFHSAGDSSLNYLVFLELKPEAASHYNRIRRHLQQACVTVCNEQGWSIPFPQLTVHQPNLVTRQSKDS</sequence>
<accession>A0A918VPC6</accession>
<feature type="transmembrane region" description="Helical" evidence="2">
    <location>
        <begin position="322"/>
        <end position="341"/>
    </location>
</feature>
<evidence type="ECO:0000313" key="4">
    <source>
        <dbReference type="EMBL" id="GHA13186.1"/>
    </source>
</evidence>
<dbReference type="RefSeq" id="WP_189401372.1">
    <property type="nucleotide sequence ID" value="NZ_BMXA01000004.1"/>
</dbReference>
<evidence type="ECO:0000256" key="3">
    <source>
        <dbReference type="SAM" id="SignalP"/>
    </source>
</evidence>
<evidence type="ECO:0000313" key="5">
    <source>
        <dbReference type="Proteomes" id="UP000614811"/>
    </source>
</evidence>